<gene>
    <name evidence="1" type="ORF">K450DRAFT_235909</name>
</gene>
<name>A0AAD5ECB5_UMBRA</name>
<sequence length="799" mass="91528">MLWLLCHVATTLPDKIPVALQKIIVFEFRKLGNPYTEANKDEVKTPEQLRLATTLKAYLEYTMEKPRNVAKESVIWLLQDYSNIVKKSTHSPDTTMNDHEEAAQMSYADENDIARYYISYLMSLIHISPKFANAVWRDVFCMLYENNWMGKILLFERKQRYSYYKRNSNEPPFILADVFPKWLSQVAFSPSGLVMKHALDVAVMLDTIAHDEDLGMKELIPTKENSIITGMKASFTVPDLKPASVDLVEWTVGLLKQNLGRVNEEAMQIPIFLLQLRGLQSKASAVELLSHLLLRLDKSSDADSNECTRYLIFHLINKLDERWSGVFRDVLDKIFSKLKASISKLTDEQNSDARVIERVLGSCSVIAEPCTDDAGVAAQATLHSFQSYLADEWKTVMSLFINHPALTCRISGFEVLLYSQFWTRVSDKDAEHDIADKLTQAWFRYLTERFSALHIRGEKDAALRKVISNLVRYMSHEPRIARQLLETFCDRIYEGALESFSQSKYMTLTQSDNWLLLDVYRKQMSVHVASADEPLGQVSRRPTGSRFKPRQPRYLAHLADTEIERSYQDDIYANNIMDTAHLLQQITQQHADFGSQIVIRLSTKWPAVVTPMDKYDQMLPLSLPNERDGLIGNTFRDHPGLFDVLHHCYTDGQAGIHDLLRSLLAYYIAFWHMDIVKQAESPWDHCVQLENTHQLLDLLSQTGAIETQLYNCRHLLNSMSIGDIGSLLYSAIWGYIRQCPVGSEIPGLGSTARPSADMRLKHTVIATDKVKVIVKHRLAHIIHRSKPSMEDLARQYDFL</sequence>
<evidence type="ECO:0000313" key="1">
    <source>
        <dbReference type="EMBL" id="KAI8580777.1"/>
    </source>
</evidence>
<protein>
    <submittedName>
        <fullName evidence="1">Uncharacterized protein</fullName>
    </submittedName>
</protein>
<organism evidence="1 2">
    <name type="scientific">Umbelopsis ramanniana AG</name>
    <dbReference type="NCBI Taxonomy" id="1314678"/>
    <lineage>
        <taxon>Eukaryota</taxon>
        <taxon>Fungi</taxon>
        <taxon>Fungi incertae sedis</taxon>
        <taxon>Mucoromycota</taxon>
        <taxon>Mucoromycotina</taxon>
        <taxon>Umbelopsidomycetes</taxon>
        <taxon>Umbelopsidales</taxon>
        <taxon>Umbelopsidaceae</taxon>
        <taxon>Umbelopsis</taxon>
    </lineage>
</organism>
<dbReference type="RefSeq" id="XP_051445781.1">
    <property type="nucleotide sequence ID" value="XM_051588171.1"/>
</dbReference>
<dbReference type="EMBL" id="MU620910">
    <property type="protein sequence ID" value="KAI8580777.1"/>
    <property type="molecule type" value="Genomic_DNA"/>
</dbReference>
<dbReference type="InterPro" id="IPR016024">
    <property type="entry name" value="ARM-type_fold"/>
</dbReference>
<keyword evidence="2" id="KW-1185">Reference proteome</keyword>
<proteinExistence type="predicted"/>
<accession>A0AAD5ECB5</accession>
<reference evidence="1" key="2">
    <citation type="journal article" date="2022" name="Proc. Natl. Acad. Sci. U.S.A.">
        <title>Diploid-dominant life cycles characterize the early evolution of Fungi.</title>
        <authorList>
            <person name="Amses K.R."/>
            <person name="Simmons D.R."/>
            <person name="Longcore J.E."/>
            <person name="Mondo S.J."/>
            <person name="Seto K."/>
            <person name="Jeronimo G.H."/>
            <person name="Bonds A.E."/>
            <person name="Quandt C.A."/>
            <person name="Davis W.J."/>
            <person name="Chang Y."/>
            <person name="Federici B.A."/>
            <person name="Kuo A."/>
            <person name="LaButti K."/>
            <person name="Pangilinan J."/>
            <person name="Andreopoulos W."/>
            <person name="Tritt A."/>
            <person name="Riley R."/>
            <person name="Hundley H."/>
            <person name="Johnson J."/>
            <person name="Lipzen A."/>
            <person name="Barry K."/>
            <person name="Lang B.F."/>
            <person name="Cuomo C.A."/>
            <person name="Buchler N.E."/>
            <person name="Grigoriev I.V."/>
            <person name="Spatafora J.W."/>
            <person name="Stajich J.E."/>
            <person name="James T.Y."/>
        </authorList>
    </citation>
    <scope>NUCLEOTIDE SEQUENCE</scope>
    <source>
        <strain evidence="1">AG</strain>
    </source>
</reference>
<dbReference type="AlphaFoldDB" id="A0AAD5ECB5"/>
<dbReference type="GeneID" id="75913516"/>
<dbReference type="Proteomes" id="UP001206595">
    <property type="component" value="Unassembled WGS sequence"/>
</dbReference>
<reference evidence="1" key="1">
    <citation type="submission" date="2021-06" db="EMBL/GenBank/DDBJ databases">
        <authorList>
            <consortium name="DOE Joint Genome Institute"/>
            <person name="Mondo S.J."/>
            <person name="Amses K.R."/>
            <person name="Simmons D.R."/>
            <person name="Longcore J.E."/>
            <person name="Seto K."/>
            <person name="Alves G.H."/>
            <person name="Bonds A.E."/>
            <person name="Quandt C.A."/>
            <person name="Davis W.J."/>
            <person name="Chang Y."/>
            <person name="Letcher P.M."/>
            <person name="Powell M.J."/>
            <person name="Kuo A."/>
            <person name="Labutti K."/>
            <person name="Pangilinan J."/>
            <person name="Andreopoulos W."/>
            <person name="Tritt A."/>
            <person name="Riley R."/>
            <person name="Hundley H."/>
            <person name="Johnson J."/>
            <person name="Lipzen A."/>
            <person name="Barry K."/>
            <person name="Berbee M.L."/>
            <person name="Buchler N.E."/>
            <person name="Grigoriev I.V."/>
            <person name="Spatafora J.W."/>
            <person name="Stajich J.E."/>
            <person name="James T.Y."/>
        </authorList>
    </citation>
    <scope>NUCLEOTIDE SEQUENCE</scope>
    <source>
        <strain evidence="1">AG</strain>
    </source>
</reference>
<evidence type="ECO:0000313" key="2">
    <source>
        <dbReference type="Proteomes" id="UP001206595"/>
    </source>
</evidence>
<dbReference type="SUPFAM" id="SSF48371">
    <property type="entry name" value="ARM repeat"/>
    <property type="match status" value="1"/>
</dbReference>
<comment type="caution">
    <text evidence="1">The sequence shown here is derived from an EMBL/GenBank/DDBJ whole genome shotgun (WGS) entry which is preliminary data.</text>
</comment>